<keyword evidence="1" id="KW-0285">Flavoprotein</keyword>
<feature type="domain" description="NADPH-dependent FMN reductase-like" evidence="3">
    <location>
        <begin position="1"/>
        <end position="140"/>
    </location>
</feature>
<evidence type="ECO:0000313" key="4">
    <source>
        <dbReference type="EMBL" id="MPM63462.1"/>
    </source>
</evidence>
<reference evidence="4" key="1">
    <citation type="submission" date="2019-08" db="EMBL/GenBank/DDBJ databases">
        <authorList>
            <person name="Kucharzyk K."/>
            <person name="Murdoch R.W."/>
            <person name="Higgins S."/>
            <person name="Loffler F."/>
        </authorList>
    </citation>
    <scope>NUCLEOTIDE SEQUENCE</scope>
</reference>
<evidence type="ECO:0000256" key="1">
    <source>
        <dbReference type="ARBA" id="ARBA00022630"/>
    </source>
</evidence>
<dbReference type="InterPro" id="IPR051796">
    <property type="entry name" value="ISF_SsuE-like"/>
</dbReference>
<organism evidence="4">
    <name type="scientific">bioreactor metagenome</name>
    <dbReference type="NCBI Taxonomy" id="1076179"/>
    <lineage>
        <taxon>unclassified sequences</taxon>
        <taxon>metagenomes</taxon>
        <taxon>ecological metagenomes</taxon>
    </lineage>
</organism>
<protein>
    <recommendedName>
        <fullName evidence="3">NADPH-dependent FMN reductase-like domain-containing protein</fullName>
    </recommendedName>
</protein>
<dbReference type="PANTHER" id="PTHR43278:SF2">
    <property type="entry name" value="IRON-SULFUR FLAVOPROTEIN"/>
    <property type="match status" value="1"/>
</dbReference>
<gene>
    <name evidence="4" type="ORF">SDC9_110342</name>
</gene>
<comment type="caution">
    <text evidence="4">The sequence shown here is derived from an EMBL/GenBank/DDBJ whole genome shotgun (WGS) entry which is preliminary data.</text>
</comment>
<dbReference type="InterPro" id="IPR029039">
    <property type="entry name" value="Flavoprotein-like_sf"/>
</dbReference>
<dbReference type="InterPro" id="IPR005025">
    <property type="entry name" value="FMN_Rdtase-like_dom"/>
</dbReference>
<dbReference type="SUPFAM" id="SSF52218">
    <property type="entry name" value="Flavoproteins"/>
    <property type="match status" value="1"/>
</dbReference>
<sequence>MRILIINGSPHKGNTWRLTEEVKEQIAVLDNKVKFEEIHLSELNIPFCTGCSMCFRKGHIYCPHNQYIQPIMDKIEGCDGVIFSVSCFQGAVTALTKNFTDHLAFLLHRPRYFDKKALIISTTGGVSANSVTQSLANTLPGWGFNKCYQLPIVALSWNDYKPTEKHKKKVYKISKAFYMDLKSRKLHPPKIGVLIPFNLFQAMSKDYAPGAEYSTQDGIFWEKYIGMRYAPGIPLPIYKMAIGRIIYQIGKYLSPKMIVTYKK</sequence>
<proteinExistence type="predicted"/>
<dbReference type="EMBL" id="VSSQ01019427">
    <property type="protein sequence ID" value="MPM63462.1"/>
    <property type="molecule type" value="Genomic_DNA"/>
</dbReference>
<name>A0A645BDQ6_9ZZZZ</name>
<dbReference type="Gene3D" id="3.40.50.360">
    <property type="match status" value="1"/>
</dbReference>
<dbReference type="GO" id="GO:0016491">
    <property type="term" value="F:oxidoreductase activity"/>
    <property type="evidence" value="ECO:0007669"/>
    <property type="project" value="InterPro"/>
</dbReference>
<evidence type="ECO:0000259" key="3">
    <source>
        <dbReference type="Pfam" id="PF03358"/>
    </source>
</evidence>
<dbReference type="AlphaFoldDB" id="A0A645BDQ6"/>
<dbReference type="PANTHER" id="PTHR43278">
    <property type="entry name" value="NAD(P)H-DEPENDENT FMN-CONTAINING OXIDOREDUCTASE YWQN-RELATED"/>
    <property type="match status" value="1"/>
</dbReference>
<dbReference type="Pfam" id="PF03358">
    <property type="entry name" value="FMN_red"/>
    <property type="match status" value="1"/>
</dbReference>
<evidence type="ECO:0000256" key="2">
    <source>
        <dbReference type="ARBA" id="ARBA00022643"/>
    </source>
</evidence>
<accession>A0A645BDQ6</accession>
<keyword evidence="2" id="KW-0288">FMN</keyword>